<protein>
    <recommendedName>
        <fullName evidence="5">Transmembrane protein</fullName>
    </recommendedName>
</protein>
<organism evidence="3 4">
    <name type="scientific">Cuscuta campestris</name>
    <dbReference type="NCBI Taxonomy" id="132261"/>
    <lineage>
        <taxon>Eukaryota</taxon>
        <taxon>Viridiplantae</taxon>
        <taxon>Streptophyta</taxon>
        <taxon>Embryophyta</taxon>
        <taxon>Tracheophyta</taxon>
        <taxon>Spermatophyta</taxon>
        <taxon>Magnoliopsida</taxon>
        <taxon>eudicotyledons</taxon>
        <taxon>Gunneridae</taxon>
        <taxon>Pentapetalae</taxon>
        <taxon>asterids</taxon>
        <taxon>lamiids</taxon>
        <taxon>Solanales</taxon>
        <taxon>Convolvulaceae</taxon>
        <taxon>Cuscuteae</taxon>
        <taxon>Cuscuta</taxon>
        <taxon>Cuscuta subgen. Grammica</taxon>
        <taxon>Cuscuta sect. Cleistogrammica</taxon>
    </lineage>
</organism>
<sequence length="176" mass="19257">MARDGAAGGFERLIWTLNNLTQALASLLVVLQPPTAAAPLDEEEEALGRVGRKLEEFESKQKGDMAFCFDSNSSSFLPTLPRASSSSSTGAAAVGGCSTTRIVGFTSARRAEEYLTPVFFALVVSFVSALSFSAVRVWGTRTDFRLVLTANQRLKEEFEKFLEQENVRRAPRKNRG</sequence>
<evidence type="ECO:0008006" key="5">
    <source>
        <dbReference type="Google" id="ProtNLM"/>
    </source>
</evidence>
<accession>A0A484N5D9</accession>
<evidence type="ECO:0000313" key="4">
    <source>
        <dbReference type="Proteomes" id="UP000595140"/>
    </source>
</evidence>
<dbReference type="AlphaFoldDB" id="A0A484N5D9"/>
<keyword evidence="4" id="KW-1185">Reference proteome</keyword>
<proteinExistence type="predicted"/>
<keyword evidence="1" id="KW-1133">Transmembrane helix</keyword>
<evidence type="ECO:0000313" key="3">
    <source>
        <dbReference type="EMBL" id="VFQ96521.1"/>
    </source>
</evidence>
<name>A0A484N5D9_9ASTE</name>
<keyword evidence="1" id="KW-0812">Transmembrane</keyword>
<feature type="chain" id="PRO_5019834767" description="Transmembrane protein" evidence="2">
    <location>
        <begin position="38"/>
        <end position="176"/>
    </location>
</feature>
<evidence type="ECO:0000256" key="2">
    <source>
        <dbReference type="SAM" id="SignalP"/>
    </source>
</evidence>
<gene>
    <name evidence="3" type="ORF">CCAM_LOCUS38297</name>
</gene>
<dbReference type="EMBL" id="OOIL02006049">
    <property type="protein sequence ID" value="VFQ96521.1"/>
    <property type="molecule type" value="Genomic_DNA"/>
</dbReference>
<dbReference type="Proteomes" id="UP000595140">
    <property type="component" value="Unassembled WGS sequence"/>
</dbReference>
<keyword evidence="1" id="KW-0472">Membrane</keyword>
<feature type="transmembrane region" description="Helical" evidence="1">
    <location>
        <begin position="114"/>
        <end position="135"/>
    </location>
</feature>
<keyword evidence="2" id="KW-0732">Signal</keyword>
<reference evidence="3 4" key="1">
    <citation type="submission" date="2018-04" db="EMBL/GenBank/DDBJ databases">
        <authorList>
            <person name="Vogel A."/>
        </authorList>
    </citation>
    <scope>NUCLEOTIDE SEQUENCE [LARGE SCALE GENOMIC DNA]</scope>
</reference>
<feature type="signal peptide" evidence="2">
    <location>
        <begin position="1"/>
        <end position="37"/>
    </location>
</feature>
<evidence type="ECO:0000256" key="1">
    <source>
        <dbReference type="SAM" id="Phobius"/>
    </source>
</evidence>